<protein>
    <submittedName>
        <fullName evidence="2">Uncharacterized protein</fullName>
    </submittedName>
</protein>
<name>A0A6J4Q0T7_9PSEU</name>
<evidence type="ECO:0000256" key="1">
    <source>
        <dbReference type="SAM" id="MobiDB-lite"/>
    </source>
</evidence>
<sequence>MATGGERRPLARPPTTTPASGSSSPRPPPWRSPAELPRDGPAGGAPGAPAVPAGLTRPSPG</sequence>
<accession>A0A6J4Q0T7</accession>
<reference evidence="2" key="1">
    <citation type="submission" date="2020-02" db="EMBL/GenBank/DDBJ databases">
        <authorList>
            <person name="Meier V. D."/>
        </authorList>
    </citation>
    <scope>NUCLEOTIDE SEQUENCE</scope>
    <source>
        <strain evidence="2">AVDCRST_MAG66</strain>
    </source>
</reference>
<organism evidence="2">
    <name type="scientific">uncultured Pseudonocardia sp</name>
    <dbReference type="NCBI Taxonomy" id="211455"/>
    <lineage>
        <taxon>Bacteria</taxon>
        <taxon>Bacillati</taxon>
        <taxon>Actinomycetota</taxon>
        <taxon>Actinomycetes</taxon>
        <taxon>Pseudonocardiales</taxon>
        <taxon>Pseudonocardiaceae</taxon>
        <taxon>Pseudonocardia</taxon>
        <taxon>environmental samples</taxon>
    </lineage>
</organism>
<proteinExistence type="predicted"/>
<dbReference type="EMBL" id="CADCUS010000479">
    <property type="protein sequence ID" value="CAA9431027.1"/>
    <property type="molecule type" value="Genomic_DNA"/>
</dbReference>
<evidence type="ECO:0000313" key="2">
    <source>
        <dbReference type="EMBL" id="CAA9431027.1"/>
    </source>
</evidence>
<gene>
    <name evidence="2" type="ORF">AVDCRST_MAG66-3316</name>
</gene>
<feature type="region of interest" description="Disordered" evidence="1">
    <location>
        <begin position="1"/>
        <end position="61"/>
    </location>
</feature>
<dbReference type="AlphaFoldDB" id="A0A6J4Q0T7"/>